<dbReference type="NCBIfam" id="TIGR00048">
    <property type="entry name" value="rRNA_mod_RlmN"/>
    <property type="match status" value="1"/>
</dbReference>
<keyword evidence="13" id="KW-0547">Nucleotide-binding</keyword>
<dbReference type="FunFam" id="3.30.70.141:FF:000001">
    <property type="entry name" value="Nucleoside diphosphate kinase"/>
    <property type="match status" value="1"/>
</dbReference>
<evidence type="ECO:0000256" key="16">
    <source>
        <dbReference type="ARBA" id="ARBA00023004"/>
    </source>
</evidence>
<feature type="binding site" evidence="19">
    <location>
        <position position="104"/>
    </location>
    <ligand>
        <name>ATP</name>
        <dbReference type="ChEBI" id="CHEBI:30616"/>
    </ligand>
</feature>
<dbReference type="CDD" id="cd01335">
    <property type="entry name" value="Radical_SAM"/>
    <property type="match status" value="1"/>
</dbReference>
<dbReference type="AlphaFoldDB" id="A0AA38XPU3"/>
<evidence type="ECO:0000256" key="6">
    <source>
        <dbReference type="ARBA" id="ARBA00022552"/>
    </source>
</evidence>
<dbReference type="PANTHER" id="PTHR30544">
    <property type="entry name" value="23S RRNA METHYLTRANSFERASE"/>
    <property type="match status" value="1"/>
</dbReference>
<evidence type="ECO:0000256" key="1">
    <source>
        <dbReference type="ARBA" id="ARBA00001966"/>
    </source>
</evidence>
<evidence type="ECO:0000256" key="19">
    <source>
        <dbReference type="PROSITE-ProRule" id="PRU00706"/>
    </source>
</evidence>
<dbReference type="GO" id="GO:0006228">
    <property type="term" value="P:UTP biosynthetic process"/>
    <property type="evidence" value="ECO:0007669"/>
    <property type="project" value="InterPro"/>
</dbReference>
<dbReference type="GO" id="GO:0004550">
    <property type="term" value="F:nucleoside diphosphate kinase activity"/>
    <property type="evidence" value="ECO:0007669"/>
    <property type="project" value="InterPro"/>
</dbReference>
<comment type="similarity">
    <text evidence="19 20">Belongs to the NDK family.</text>
</comment>
<dbReference type="PROSITE" id="PS00469">
    <property type="entry name" value="NDPK"/>
    <property type="match status" value="1"/>
</dbReference>
<evidence type="ECO:0000256" key="11">
    <source>
        <dbReference type="ARBA" id="ARBA00022694"/>
    </source>
</evidence>
<dbReference type="GO" id="GO:0006241">
    <property type="term" value="P:CTP biosynthetic process"/>
    <property type="evidence" value="ECO:0007669"/>
    <property type="project" value="InterPro"/>
</dbReference>
<dbReference type="InterPro" id="IPR048641">
    <property type="entry name" value="RlmN_N"/>
</dbReference>
<feature type="domain" description="Radical SAM core" evidence="21">
    <location>
        <begin position="252"/>
        <end position="497"/>
    </location>
</feature>
<keyword evidence="15" id="KW-0460">Magnesium</keyword>
<dbReference type="FunFam" id="3.20.20.70:FF:000008">
    <property type="entry name" value="Dual-specificity RNA methyltransferase RlmN"/>
    <property type="match status" value="1"/>
</dbReference>
<dbReference type="InterPro" id="IPR004383">
    <property type="entry name" value="rRNA_lsu_MTrfase_RlmN/Cfr"/>
</dbReference>
<dbReference type="EMBL" id="JAPDRN010000161">
    <property type="protein sequence ID" value="KAJ9617462.1"/>
    <property type="molecule type" value="Genomic_DNA"/>
</dbReference>
<gene>
    <name evidence="22" type="ORF">H2204_013724</name>
</gene>
<dbReference type="NCBIfam" id="TIGR02521">
    <property type="entry name" value="type_IV_pilW"/>
    <property type="match status" value="1"/>
</dbReference>
<evidence type="ECO:0000256" key="10">
    <source>
        <dbReference type="ARBA" id="ARBA00022691"/>
    </source>
</evidence>
<dbReference type="InterPro" id="IPR001564">
    <property type="entry name" value="Nucleoside_diP_kinase"/>
</dbReference>
<evidence type="ECO:0000256" key="9">
    <source>
        <dbReference type="ARBA" id="ARBA00022679"/>
    </source>
</evidence>
<dbReference type="SMART" id="SM00562">
    <property type="entry name" value="NDK"/>
    <property type="match status" value="1"/>
</dbReference>
<keyword evidence="16" id="KW-0408">Iron</keyword>
<dbReference type="SFLD" id="SFLDS00029">
    <property type="entry name" value="Radical_SAM"/>
    <property type="match status" value="1"/>
</dbReference>
<protein>
    <recommendedName>
        <fullName evidence="3">Nucleoside diphosphate kinase</fullName>
    </recommendedName>
</protein>
<evidence type="ECO:0000256" key="2">
    <source>
        <dbReference type="ARBA" id="ARBA00004496"/>
    </source>
</evidence>
<dbReference type="FunFam" id="1.10.150.530:FF:000003">
    <property type="entry name" value="Dual-specificity RNA methyltransferase RlmN"/>
    <property type="match status" value="1"/>
</dbReference>
<dbReference type="SFLD" id="SFLDG01062">
    <property type="entry name" value="methyltransferase_(Class_A)"/>
    <property type="match status" value="1"/>
</dbReference>
<keyword evidence="10" id="KW-0949">S-adenosyl-L-methionine</keyword>
<dbReference type="InterPro" id="IPR013785">
    <property type="entry name" value="Aldolase_TIM"/>
</dbReference>
<dbReference type="Pfam" id="PF00334">
    <property type="entry name" value="NDK"/>
    <property type="match status" value="1"/>
</dbReference>
<dbReference type="GO" id="GO:0070475">
    <property type="term" value="P:rRNA base methylation"/>
    <property type="evidence" value="ECO:0007669"/>
    <property type="project" value="InterPro"/>
</dbReference>
<dbReference type="InterPro" id="IPR058240">
    <property type="entry name" value="rSAM_sf"/>
</dbReference>
<evidence type="ECO:0000256" key="12">
    <source>
        <dbReference type="ARBA" id="ARBA00022723"/>
    </source>
</evidence>
<dbReference type="HAMAP" id="MF_01849">
    <property type="entry name" value="RNA_methyltr_RlmN"/>
    <property type="match status" value="1"/>
</dbReference>
<dbReference type="NCBIfam" id="NF001908">
    <property type="entry name" value="PRK00668.1"/>
    <property type="match status" value="1"/>
</dbReference>
<evidence type="ECO:0000256" key="7">
    <source>
        <dbReference type="ARBA" id="ARBA00022553"/>
    </source>
</evidence>
<dbReference type="InterPro" id="IPR034907">
    <property type="entry name" value="NDK-like_dom"/>
</dbReference>
<dbReference type="HAMAP" id="MF_00451">
    <property type="entry name" value="NDP_kinase"/>
    <property type="match status" value="1"/>
</dbReference>
<dbReference type="GO" id="GO:0030488">
    <property type="term" value="P:tRNA methylation"/>
    <property type="evidence" value="ECO:0007669"/>
    <property type="project" value="InterPro"/>
</dbReference>
<evidence type="ECO:0000259" key="21">
    <source>
        <dbReference type="PROSITE" id="PS51918"/>
    </source>
</evidence>
<sequence length="773" mass="84712">MALERTLSIIKPDAVAKNVIGEIYARFEKAGLKVVAAKYKQLSRREAEGFYAVHRERPFFNALVEFMISGPVMIQALEGENAVLAHRDLLGATNPKEAAAGTIRADFAESIDANAAHGSDSVENAAIEIAYFFAATEVPTAIPSVLVAGPVVAKQNLLDLDREGLERFFAETLGEARYRAHQVMKWIHHHYVTDFDEMTDLGKALRAKLHQHAEVRVPNIVFDKPSADGTHKWLLAMGTDGKNAIEAVYIPDKNRGTLCVSSQVGCALNCTFCSTATQGFNRNLSTAEIIGQVWVAARHLGNIPHKQRRLTNVVMMGMGEPLMNFDNVVRAMSVMRDDLGYGLANKRVTLSTSGLVPQIDRLSAESDVSLAVSLHAADDALRETLVPLNKKYPIAELMASCARYLRANKRRESVTFEYTLMKGINDQPEHARQLARLMRQFDNAVQASHSGKVNLIPFNPFPGTRYERSEEAHIRAFQKILLDAKVLTMVRRTRGDDIDAACGQLKGQGRGAMLLPDRFWLALLAGVLALSVTACKSQPKAKLGPSQATVYSVRDPEGVRRQVRAADLLALAVRDMQSGNLDAAERKTRDAIKLAPADPDALVLLAGIDDQRGRTRQAGEGFRRAAELAPQRGDVLNNYGAWLCQNGQAAESLAWFDRALQAPSYTTPAEAQANGGSCALDAGQLDRAERNLRAALTQVPNNPVALEAMAQLSFRRGQFMEARAFAERRIAAAPATRSVLQLASQIEARLGDQAASDRYLQRIRQEFPQDAGS</sequence>
<evidence type="ECO:0000256" key="4">
    <source>
        <dbReference type="ARBA" id="ARBA00022485"/>
    </source>
</evidence>
<dbReference type="InterPro" id="IPR027492">
    <property type="entry name" value="RNA_MTrfase_RlmN"/>
</dbReference>
<evidence type="ECO:0000256" key="13">
    <source>
        <dbReference type="ARBA" id="ARBA00022741"/>
    </source>
</evidence>
<dbReference type="InterPro" id="IPR007197">
    <property type="entry name" value="rSAM"/>
</dbReference>
<evidence type="ECO:0000256" key="20">
    <source>
        <dbReference type="RuleBase" id="RU004011"/>
    </source>
</evidence>
<keyword evidence="8" id="KW-0489">Methyltransferase</keyword>
<comment type="caution">
    <text evidence="22">The sequence shown here is derived from an EMBL/GenBank/DDBJ whole genome shotgun (WGS) entry which is preliminary data.</text>
</comment>
<dbReference type="PRINTS" id="PR01243">
    <property type="entry name" value="NUCDPKINASE"/>
</dbReference>
<proteinExistence type="inferred from homology"/>
<dbReference type="InterPro" id="IPR011990">
    <property type="entry name" value="TPR-like_helical_dom_sf"/>
</dbReference>
<comment type="cofactor">
    <cofactor evidence="1">
        <name>[4Fe-4S] cluster</name>
        <dbReference type="ChEBI" id="CHEBI:49883"/>
    </cofactor>
</comment>
<dbReference type="InterPro" id="IPR036850">
    <property type="entry name" value="NDK-like_dom_sf"/>
</dbReference>
<evidence type="ECO:0000256" key="18">
    <source>
        <dbReference type="ARBA" id="ARBA00023157"/>
    </source>
</evidence>
<dbReference type="GO" id="GO:0008173">
    <property type="term" value="F:RNA methyltransferase activity"/>
    <property type="evidence" value="ECO:0007669"/>
    <property type="project" value="InterPro"/>
</dbReference>
<evidence type="ECO:0000313" key="22">
    <source>
        <dbReference type="EMBL" id="KAJ9617462.1"/>
    </source>
</evidence>
<feature type="binding site" evidence="19">
    <location>
        <position position="59"/>
    </location>
    <ligand>
        <name>ATP</name>
        <dbReference type="ChEBI" id="CHEBI:30616"/>
    </ligand>
</feature>
<feature type="binding site" evidence="19">
    <location>
        <position position="11"/>
    </location>
    <ligand>
        <name>ATP</name>
        <dbReference type="ChEBI" id="CHEBI:30616"/>
    </ligand>
</feature>
<keyword evidence="12" id="KW-0479">Metal-binding</keyword>
<keyword evidence="4" id="KW-0004">4Fe-4S</keyword>
<dbReference type="GO" id="GO:0051539">
    <property type="term" value="F:4 iron, 4 sulfur cluster binding"/>
    <property type="evidence" value="ECO:0007669"/>
    <property type="project" value="UniProtKB-KW"/>
</dbReference>
<dbReference type="Gene3D" id="3.20.20.70">
    <property type="entry name" value="Aldolase class I"/>
    <property type="match status" value="1"/>
</dbReference>
<dbReference type="PROSITE" id="PS51918">
    <property type="entry name" value="RADICAL_SAM"/>
    <property type="match status" value="1"/>
</dbReference>
<dbReference type="Gene3D" id="3.30.70.141">
    <property type="entry name" value="Nucleoside diphosphate kinase-like domain"/>
    <property type="match status" value="1"/>
</dbReference>
<dbReference type="PANTHER" id="PTHR30544:SF5">
    <property type="entry name" value="RADICAL SAM CORE DOMAIN-CONTAINING PROTEIN"/>
    <property type="match status" value="1"/>
</dbReference>
<feature type="binding site" evidence="19">
    <location>
        <position position="114"/>
    </location>
    <ligand>
        <name>ATP</name>
        <dbReference type="ChEBI" id="CHEBI:30616"/>
    </ligand>
</feature>
<keyword evidence="6" id="KW-0698">rRNA processing</keyword>
<comment type="subcellular location">
    <subcellularLocation>
        <location evidence="2">Cytoplasm</location>
    </subcellularLocation>
</comment>
<evidence type="ECO:0000256" key="8">
    <source>
        <dbReference type="ARBA" id="ARBA00022603"/>
    </source>
</evidence>
<keyword evidence="18" id="KW-1015">Disulfide bond</keyword>
<evidence type="ECO:0000256" key="14">
    <source>
        <dbReference type="ARBA" id="ARBA00022840"/>
    </source>
</evidence>
<keyword evidence="9" id="KW-0808">Transferase</keyword>
<dbReference type="SUPFAM" id="SSF48452">
    <property type="entry name" value="TPR-like"/>
    <property type="match status" value="1"/>
</dbReference>
<dbReference type="SUPFAM" id="SSF54919">
    <property type="entry name" value="Nucleoside diphosphate kinase, NDK"/>
    <property type="match status" value="1"/>
</dbReference>
<keyword evidence="11" id="KW-0819">tRNA processing</keyword>
<keyword evidence="5" id="KW-0963">Cytoplasm</keyword>
<organism evidence="22">
    <name type="scientific">Knufia peltigerae</name>
    <dbReference type="NCBI Taxonomy" id="1002370"/>
    <lineage>
        <taxon>Eukaryota</taxon>
        <taxon>Fungi</taxon>
        <taxon>Dikarya</taxon>
        <taxon>Ascomycota</taxon>
        <taxon>Pezizomycotina</taxon>
        <taxon>Eurotiomycetes</taxon>
        <taxon>Chaetothyriomycetidae</taxon>
        <taxon>Chaetothyriales</taxon>
        <taxon>Trichomeriaceae</taxon>
        <taxon>Knufia</taxon>
    </lineage>
</organism>
<dbReference type="Pfam" id="PF04055">
    <property type="entry name" value="Radical_SAM"/>
    <property type="match status" value="1"/>
</dbReference>
<dbReference type="PROSITE" id="PS51374">
    <property type="entry name" value="NDPK_LIKE"/>
    <property type="match status" value="1"/>
</dbReference>
<dbReference type="GO" id="GO:0005524">
    <property type="term" value="F:ATP binding"/>
    <property type="evidence" value="ECO:0007669"/>
    <property type="project" value="UniProtKB-KW"/>
</dbReference>
<reference evidence="22" key="1">
    <citation type="submission" date="2022-10" db="EMBL/GenBank/DDBJ databases">
        <title>Culturing micro-colonial fungi from biological soil crusts in the Mojave desert and describing Neophaeococcomyces mojavensis, and introducing the new genera and species Taxawa tesnikishii.</title>
        <authorList>
            <person name="Kurbessoian T."/>
            <person name="Stajich J.E."/>
        </authorList>
    </citation>
    <scope>NUCLEOTIDE SEQUENCE</scope>
    <source>
        <strain evidence="22">TK_35</strain>
    </source>
</reference>
<name>A0AA38XPU3_9EURO</name>
<keyword evidence="17" id="KW-0411">Iron-sulfur</keyword>
<dbReference type="Gene3D" id="1.10.150.530">
    <property type="match status" value="1"/>
</dbReference>
<keyword evidence="7" id="KW-0597">Phosphoprotein</keyword>
<dbReference type="SFLD" id="SFLDF00275">
    <property type="entry name" value="adenosine_C2_methyltransferase"/>
    <property type="match status" value="1"/>
</dbReference>
<evidence type="ECO:0000256" key="17">
    <source>
        <dbReference type="ARBA" id="ARBA00023014"/>
    </source>
</evidence>
<dbReference type="Pfam" id="PF21016">
    <property type="entry name" value="RlmN_N"/>
    <property type="match status" value="1"/>
</dbReference>
<feature type="binding site" evidence="19">
    <location>
        <position position="87"/>
    </location>
    <ligand>
        <name>ATP</name>
        <dbReference type="ChEBI" id="CHEBI:30616"/>
    </ligand>
</feature>
<dbReference type="Pfam" id="PF14559">
    <property type="entry name" value="TPR_19"/>
    <property type="match status" value="1"/>
</dbReference>
<dbReference type="InterPro" id="IPR013360">
    <property type="entry name" value="Pilus_4_PilW"/>
</dbReference>
<accession>A0AA38XPU3</accession>
<dbReference type="InterPro" id="IPR040072">
    <property type="entry name" value="Methyltransferase_A"/>
</dbReference>
<dbReference type="InterPro" id="IPR023005">
    <property type="entry name" value="Nucleoside_diP_kinase_AS"/>
</dbReference>
<keyword evidence="14" id="KW-0067">ATP-binding</keyword>
<evidence type="ECO:0000256" key="15">
    <source>
        <dbReference type="ARBA" id="ARBA00022842"/>
    </source>
</evidence>
<dbReference type="SUPFAM" id="SSF102114">
    <property type="entry name" value="Radical SAM enzymes"/>
    <property type="match status" value="1"/>
</dbReference>
<dbReference type="GO" id="GO:0046872">
    <property type="term" value="F:metal ion binding"/>
    <property type="evidence" value="ECO:0007669"/>
    <property type="project" value="UniProtKB-KW"/>
</dbReference>
<dbReference type="CDD" id="cd04413">
    <property type="entry name" value="NDPk_I"/>
    <property type="match status" value="1"/>
</dbReference>
<dbReference type="GO" id="GO:0005737">
    <property type="term" value="C:cytoplasm"/>
    <property type="evidence" value="ECO:0007669"/>
    <property type="project" value="UniProtKB-SubCell"/>
</dbReference>
<feature type="binding site" evidence="19">
    <location>
        <position position="93"/>
    </location>
    <ligand>
        <name>ATP</name>
        <dbReference type="ChEBI" id="CHEBI:30616"/>
    </ligand>
</feature>
<evidence type="ECO:0000256" key="3">
    <source>
        <dbReference type="ARBA" id="ARBA00017632"/>
    </source>
</evidence>
<dbReference type="Gene3D" id="1.25.40.10">
    <property type="entry name" value="Tetratricopeptide repeat domain"/>
    <property type="match status" value="1"/>
</dbReference>
<dbReference type="GO" id="GO:0006183">
    <property type="term" value="P:GTP biosynthetic process"/>
    <property type="evidence" value="ECO:0007669"/>
    <property type="project" value="InterPro"/>
</dbReference>
<feature type="active site" description="Pros-phosphohistidine intermediate" evidence="19">
    <location>
        <position position="117"/>
    </location>
</feature>
<evidence type="ECO:0000256" key="5">
    <source>
        <dbReference type="ARBA" id="ARBA00022490"/>
    </source>
</evidence>